<reference evidence="5" key="1">
    <citation type="journal article" date="2019" name="Int. J. Syst. Evol. Microbiol.">
        <title>The Global Catalogue of Microorganisms (GCM) 10K type strain sequencing project: providing services to taxonomists for standard genome sequencing and annotation.</title>
        <authorList>
            <consortium name="The Broad Institute Genomics Platform"/>
            <consortium name="The Broad Institute Genome Sequencing Center for Infectious Disease"/>
            <person name="Wu L."/>
            <person name="Ma J."/>
        </authorList>
    </citation>
    <scope>NUCLEOTIDE SEQUENCE [LARGE SCALE GENOMIC DNA]</scope>
    <source>
        <strain evidence="5">IBRC 10765</strain>
    </source>
</reference>
<evidence type="ECO:0000259" key="2">
    <source>
        <dbReference type="PROSITE" id="PS50110"/>
    </source>
</evidence>
<keyword evidence="5" id="KW-1185">Reference proteome</keyword>
<sequence>MSNLMSSVDSRTNLVGQNRLEILLFNLRGSQLFAINVFKVREVLTLPRITLIPSQHPVIYGVIHLRGMTVPVFDLSRAIGMRPIEVNDKSTIIVTEYNSSVQAFVVGAVDRIVNLNWEDIMPPPVGSGRSHYLTAITRFENRIIEIIDVEKVLSTVQPPVTEIPAGTLEDDVVERAKGMEILMVDDSHTAISQATATFESIGIKVYQATDGAKALAMLKGWADSGEDVPKKLLMLVTDAEMPVMDGYMLTTEVRKDPRLAGLFVVLHTSLSGSFNEAMVKKVGCDAFLSKFHSGSLANMVQDRIKAVAATEVE</sequence>
<evidence type="ECO:0000259" key="3">
    <source>
        <dbReference type="PROSITE" id="PS50851"/>
    </source>
</evidence>
<feature type="domain" description="CheW-like" evidence="3">
    <location>
        <begin position="19"/>
        <end position="158"/>
    </location>
</feature>
<dbReference type="InterPro" id="IPR024181">
    <property type="entry name" value="Chemotax_regulator_CheV"/>
</dbReference>
<dbReference type="SMART" id="SM00448">
    <property type="entry name" value="REC"/>
    <property type="match status" value="1"/>
</dbReference>
<dbReference type="PROSITE" id="PS50110">
    <property type="entry name" value="RESPONSE_REGULATORY"/>
    <property type="match status" value="1"/>
</dbReference>
<dbReference type="EMBL" id="JBHRYR010000003">
    <property type="protein sequence ID" value="MFC3853092.1"/>
    <property type="molecule type" value="Genomic_DNA"/>
</dbReference>
<dbReference type="SUPFAM" id="SSF52172">
    <property type="entry name" value="CheY-like"/>
    <property type="match status" value="1"/>
</dbReference>
<dbReference type="InterPro" id="IPR002545">
    <property type="entry name" value="CheW-lke_dom"/>
</dbReference>
<dbReference type="PANTHER" id="PTHR47233:SF3">
    <property type="entry name" value="CHEMOTAXIS PROTEIN CHEV"/>
    <property type="match status" value="1"/>
</dbReference>
<dbReference type="InterPro" id="IPR011006">
    <property type="entry name" value="CheY-like_superfamily"/>
</dbReference>
<dbReference type="InterPro" id="IPR036061">
    <property type="entry name" value="CheW-like_dom_sf"/>
</dbReference>
<dbReference type="SUPFAM" id="SSF50341">
    <property type="entry name" value="CheW-like"/>
    <property type="match status" value="1"/>
</dbReference>
<dbReference type="Gene3D" id="2.40.50.180">
    <property type="entry name" value="CheA-289, Domain 4"/>
    <property type="match status" value="1"/>
</dbReference>
<gene>
    <name evidence="4" type="ORF">ACFOOG_09645</name>
</gene>
<keyword evidence="1" id="KW-0597">Phosphoprotein</keyword>
<dbReference type="PROSITE" id="PS50851">
    <property type="entry name" value="CHEW"/>
    <property type="match status" value="1"/>
</dbReference>
<evidence type="ECO:0000256" key="1">
    <source>
        <dbReference type="PROSITE-ProRule" id="PRU00169"/>
    </source>
</evidence>
<dbReference type="RefSeq" id="WP_380695916.1">
    <property type="nucleotide sequence ID" value="NZ_JBHRYR010000003.1"/>
</dbReference>
<accession>A0ABV7ZX62</accession>
<dbReference type="Pfam" id="PF00072">
    <property type="entry name" value="Response_reg"/>
    <property type="match status" value="1"/>
</dbReference>
<protein>
    <submittedName>
        <fullName evidence="4">Chemotaxis protein</fullName>
    </submittedName>
</protein>
<organism evidence="4 5">
    <name type="scientific">Saccharospirillum mangrovi</name>
    <dbReference type="NCBI Taxonomy" id="2161747"/>
    <lineage>
        <taxon>Bacteria</taxon>
        <taxon>Pseudomonadati</taxon>
        <taxon>Pseudomonadota</taxon>
        <taxon>Gammaproteobacteria</taxon>
        <taxon>Oceanospirillales</taxon>
        <taxon>Saccharospirillaceae</taxon>
        <taxon>Saccharospirillum</taxon>
    </lineage>
</organism>
<dbReference type="SMART" id="SM00260">
    <property type="entry name" value="CheW"/>
    <property type="match status" value="1"/>
</dbReference>
<dbReference type="InterPro" id="IPR001789">
    <property type="entry name" value="Sig_transdc_resp-reg_receiver"/>
</dbReference>
<proteinExistence type="predicted"/>
<dbReference type="Gene3D" id="2.30.30.40">
    <property type="entry name" value="SH3 Domains"/>
    <property type="match status" value="1"/>
</dbReference>
<evidence type="ECO:0000313" key="4">
    <source>
        <dbReference type="EMBL" id="MFC3853092.1"/>
    </source>
</evidence>
<dbReference type="PIRSF" id="PIRSF002867">
    <property type="entry name" value="CheV"/>
    <property type="match status" value="1"/>
</dbReference>
<feature type="domain" description="Response regulatory" evidence="2">
    <location>
        <begin position="180"/>
        <end position="305"/>
    </location>
</feature>
<dbReference type="Gene3D" id="3.40.50.2300">
    <property type="match status" value="1"/>
</dbReference>
<name>A0ABV7ZX62_9GAMM</name>
<dbReference type="Pfam" id="PF01584">
    <property type="entry name" value="CheW"/>
    <property type="match status" value="1"/>
</dbReference>
<dbReference type="PANTHER" id="PTHR47233">
    <property type="entry name" value="CHEMOTAXIS PROTEIN CHEV"/>
    <property type="match status" value="1"/>
</dbReference>
<feature type="modified residue" description="4-aspartylphosphate" evidence="1">
    <location>
        <position position="238"/>
    </location>
</feature>
<dbReference type="Proteomes" id="UP001595617">
    <property type="component" value="Unassembled WGS sequence"/>
</dbReference>
<comment type="caution">
    <text evidence="4">The sequence shown here is derived from an EMBL/GenBank/DDBJ whole genome shotgun (WGS) entry which is preliminary data.</text>
</comment>
<evidence type="ECO:0000313" key="5">
    <source>
        <dbReference type="Proteomes" id="UP001595617"/>
    </source>
</evidence>